<organism evidence="6 7">
    <name type="scientific">Dongia rigui</name>
    <dbReference type="NCBI Taxonomy" id="940149"/>
    <lineage>
        <taxon>Bacteria</taxon>
        <taxon>Pseudomonadati</taxon>
        <taxon>Pseudomonadota</taxon>
        <taxon>Alphaproteobacteria</taxon>
        <taxon>Rhodospirillales</taxon>
        <taxon>Dongiaceae</taxon>
        <taxon>Dongia</taxon>
    </lineage>
</organism>
<comment type="function">
    <text evidence="5">Required for the activity of the bacterial periplasmic transport system of putrescine.</text>
</comment>
<dbReference type="Pfam" id="PF13416">
    <property type="entry name" value="SBP_bac_8"/>
    <property type="match status" value="1"/>
</dbReference>
<keyword evidence="2 5" id="KW-0813">Transport</keyword>
<dbReference type="PANTHER" id="PTHR30222">
    <property type="entry name" value="SPERMIDINE/PUTRESCINE-BINDING PERIPLASMIC PROTEIN"/>
    <property type="match status" value="1"/>
</dbReference>
<evidence type="ECO:0000313" key="6">
    <source>
        <dbReference type="EMBL" id="MDY0871738.1"/>
    </source>
</evidence>
<dbReference type="PANTHER" id="PTHR30222:SF17">
    <property type="entry name" value="SPERMIDINE_PUTRESCINE-BINDING PERIPLASMIC PROTEIN"/>
    <property type="match status" value="1"/>
</dbReference>
<dbReference type="InterPro" id="IPR006059">
    <property type="entry name" value="SBP"/>
</dbReference>
<dbReference type="PROSITE" id="PS51257">
    <property type="entry name" value="PROKAR_LIPOPROTEIN"/>
    <property type="match status" value="1"/>
</dbReference>
<dbReference type="Proteomes" id="UP001271769">
    <property type="component" value="Unassembled WGS sequence"/>
</dbReference>
<evidence type="ECO:0000256" key="3">
    <source>
        <dbReference type="ARBA" id="ARBA00022729"/>
    </source>
</evidence>
<comment type="caution">
    <text evidence="6">The sequence shown here is derived from an EMBL/GenBank/DDBJ whole genome shotgun (WGS) entry which is preliminary data.</text>
</comment>
<keyword evidence="3" id="KW-0732">Signal</keyword>
<proteinExistence type="inferred from homology"/>
<dbReference type="PRINTS" id="PR00909">
    <property type="entry name" value="SPERMDNBNDNG"/>
</dbReference>
<comment type="similarity">
    <text evidence="5">Belongs to the bacterial solute-binding protein PotD/PotF family.</text>
</comment>
<name>A0ABU5DWZ1_9PROT</name>
<dbReference type="EMBL" id="JAXCLX010000001">
    <property type="protein sequence ID" value="MDY0871738.1"/>
    <property type="molecule type" value="Genomic_DNA"/>
</dbReference>
<dbReference type="PIRSF" id="PIRSF019574">
    <property type="entry name" value="Periplasmic_polyamine_BP"/>
    <property type="match status" value="1"/>
</dbReference>
<evidence type="ECO:0000256" key="4">
    <source>
        <dbReference type="ARBA" id="ARBA00022764"/>
    </source>
</evidence>
<gene>
    <name evidence="6" type="ORF">SMD31_07380</name>
</gene>
<accession>A0ABU5DWZ1</accession>
<dbReference type="RefSeq" id="WP_320500165.1">
    <property type="nucleotide sequence ID" value="NZ_JAXCLX010000001.1"/>
</dbReference>
<dbReference type="CDD" id="cd13590">
    <property type="entry name" value="PBP2_PotD_PotF_like"/>
    <property type="match status" value="1"/>
</dbReference>
<reference evidence="6 7" key="1">
    <citation type="journal article" date="2013" name="Antonie Van Leeuwenhoek">
        <title>Dongia rigui sp. nov., isolated from freshwater of a large wetland in Korea.</title>
        <authorList>
            <person name="Baik K.S."/>
            <person name="Hwang Y.M."/>
            <person name="Choi J.S."/>
            <person name="Kwon J."/>
            <person name="Seong C.N."/>
        </authorList>
    </citation>
    <scope>NUCLEOTIDE SEQUENCE [LARGE SCALE GENOMIC DNA]</scope>
    <source>
        <strain evidence="6 7">04SU4-P</strain>
    </source>
</reference>
<evidence type="ECO:0000256" key="1">
    <source>
        <dbReference type="ARBA" id="ARBA00004418"/>
    </source>
</evidence>
<evidence type="ECO:0000313" key="7">
    <source>
        <dbReference type="Proteomes" id="UP001271769"/>
    </source>
</evidence>
<dbReference type="SUPFAM" id="SSF53850">
    <property type="entry name" value="Periplasmic binding protein-like II"/>
    <property type="match status" value="1"/>
</dbReference>
<protein>
    <recommendedName>
        <fullName evidence="5">Putrescine-binding periplasmic protein</fullName>
    </recommendedName>
</protein>
<evidence type="ECO:0000256" key="5">
    <source>
        <dbReference type="PIRNR" id="PIRNR019574"/>
    </source>
</evidence>
<dbReference type="InterPro" id="IPR001188">
    <property type="entry name" value="Sperm_putr-bd"/>
</dbReference>
<comment type="subcellular location">
    <subcellularLocation>
        <location evidence="1 5">Periplasm</location>
    </subcellularLocation>
</comment>
<dbReference type="Gene3D" id="3.40.190.10">
    <property type="entry name" value="Periplasmic binding protein-like II"/>
    <property type="match status" value="2"/>
</dbReference>
<evidence type="ECO:0000256" key="2">
    <source>
        <dbReference type="ARBA" id="ARBA00022448"/>
    </source>
</evidence>
<keyword evidence="4 5" id="KW-0574">Periplasm</keyword>
<sequence length="384" mass="41607">MIRKTLALTMMLALGACGEKKEEAASEGAAPAATSEAASAATSEAAPAVTSEAAATAPAGKKIVISNWDGYMPKDLLENFTKETGIQAEMTVHATNEEIMGKVVASGGKGYDVLFVSGQFGEALHKLGLAAELDHAKIPNLANLYPEAMKLSHDEGLHYSVPYAWGTTGLCYRSDIIKEAPTSWNDLLKPADAIKGKTTMLATDRWLMMPALLAAGYSVNTVKEDEIAAAKAQLIETKKTLLAYDDTTFYTKLVNGEAVMVEAWDGWCNYGITEKPEIKYVVPKEGSDMWVDTMVVTSASENKEAAEAFINYVLKPDVHRWVAENILYKVPNKAAMDALDPKLIAQYPNLGITPAELLKYEQLRDLGDGQKLWSKTVTEITSSN</sequence>
<keyword evidence="7" id="KW-1185">Reference proteome</keyword>